<dbReference type="Proteomes" id="UP000298429">
    <property type="component" value="Unassembled WGS sequence"/>
</dbReference>
<reference evidence="1 2" key="1">
    <citation type="journal article" date="2019" name="PLoS Negl. Trop. Dis.">
        <title>Revisiting the worldwide diversity of Leptospira species in the environment.</title>
        <authorList>
            <person name="Vincent A.T."/>
            <person name="Schiettekatte O."/>
            <person name="Bourhy P."/>
            <person name="Veyrier F.J."/>
            <person name="Picardeau M."/>
        </authorList>
    </citation>
    <scope>NUCLEOTIDE SEQUENCE [LARGE SCALE GENOMIC DNA]</scope>
    <source>
        <strain evidence="1 2">201702444</strain>
    </source>
</reference>
<name>A0A5F2BKE1_9LEPT</name>
<dbReference type="RefSeq" id="WP_135670284.1">
    <property type="nucleotide sequence ID" value="NZ_RQGN01000036.1"/>
</dbReference>
<dbReference type="EMBL" id="RQGN01000036">
    <property type="protein sequence ID" value="TGM05942.1"/>
    <property type="molecule type" value="Genomic_DNA"/>
</dbReference>
<accession>A0A5F2BKE1</accession>
<comment type="caution">
    <text evidence="1">The sequence shown here is derived from an EMBL/GenBank/DDBJ whole genome shotgun (WGS) entry which is preliminary data.</text>
</comment>
<sequence>MMLAGQFMSMGAQIKISFILSIFLLYLLWSCDRGKENIVKENKIINTNVQSFDAEYIERSKTCNQKMDLCLSDCLRLYPHWRDYRQGRCRDYCMLDFKDKCEVPTYLKSNRIK</sequence>
<evidence type="ECO:0000313" key="1">
    <source>
        <dbReference type="EMBL" id="TGM05942.1"/>
    </source>
</evidence>
<gene>
    <name evidence="1" type="ORF">EHQ76_06640</name>
</gene>
<proteinExistence type="predicted"/>
<organism evidence="1 2">
    <name type="scientific">Leptospira barantonii</name>
    <dbReference type="NCBI Taxonomy" id="2023184"/>
    <lineage>
        <taxon>Bacteria</taxon>
        <taxon>Pseudomonadati</taxon>
        <taxon>Spirochaetota</taxon>
        <taxon>Spirochaetia</taxon>
        <taxon>Leptospirales</taxon>
        <taxon>Leptospiraceae</taxon>
        <taxon>Leptospira</taxon>
    </lineage>
</organism>
<evidence type="ECO:0000313" key="2">
    <source>
        <dbReference type="Proteomes" id="UP000298429"/>
    </source>
</evidence>
<dbReference type="AlphaFoldDB" id="A0A5F2BKE1"/>
<protein>
    <submittedName>
        <fullName evidence="1">Uncharacterized protein</fullName>
    </submittedName>
</protein>